<name>A0A0W8EK02_9ZZZZ</name>
<sequence length="52" mass="5887">MREVGLLGKYSVELLLLQLDKLRKISLADGQVITTEMTKKQRDILEALKICA</sequence>
<dbReference type="AlphaFoldDB" id="A0A0W8EK02"/>
<comment type="caution">
    <text evidence="1">The sequence shown here is derived from an EMBL/GenBank/DDBJ whole genome shotgun (WGS) entry which is preliminary data.</text>
</comment>
<evidence type="ECO:0000313" key="1">
    <source>
        <dbReference type="EMBL" id="KUG09001.1"/>
    </source>
</evidence>
<organism evidence="1">
    <name type="scientific">hydrocarbon metagenome</name>
    <dbReference type="NCBI Taxonomy" id="938273"/>
    <lineage>
        <taxon>unclassified sequences</taxon>
        <taxon>metagenomes</taxon>
        <taxon>ecological metagenomes</taxon>
    </lineage>
</organism>
<proteinExistence type="predicted"/>
<reference evidence="1" key="1">
    <citation type="journal article" date="2015" name="Proc. Natl. Acad. Sci. U.S.A.">
        <title>Networks of energetic and metabolic interactions define dynamics in microbial communities.</title>
        <authorList>
            <person name="Embree M."/>
            <person name="Liu J.K."/>
            <person name="Al-Bassam M.M."/>
            <person name="Zengler K."/>
        </authorList>
    </citation>
    <scope>NUCLEOTIDE SEQUENCE</scope>
</reference>
<protein>
    <submittedName>
        <fullName evidence="1">Uncharacterized protein</fullName>
    </submittedName>
</protein>
<dbReference type="EMBL" id="LNQE01001758">
    <property type="protein sequence ID" value="KUG09001.1"/>
    <property type="molecule type" value="Genomic_DNA"/>
</dbReference>
<accession>A0A0W8EK02</accession>
<gene>
    <name evidence="1" type="ORF">ASZ90_016662</name>
</gene>